<dbReference type="Proteomes" id="UP000014071">
    <property type="component" value="Unassembled WGS sequence"/>
</dbReference>
<dbReference type="EMBL" id="DF238772">
    <property type="protein sequence ID" value="GAC93071.1"/>
    <property type="molecule type" value="Genomic_DNA"/>
</dbReference>
<evidence type="ECO:0000313" key="1">
    <source>
        <dbReference type="EMBL" id="GAC93071.1"/>
    </source>
</evidence>
<reference evidence="2" key="1">
    <citation type="journal article" date="2013" name="Genome Announc.">
        <title>Draft genome sequence of the basidiomycetous yeast-like fungus Pseudozyma hubeiensis SY62, which produces an abundant amount of the biosurfactant mannosylerythritol lipids.</title>
        <authorList>
            <person name="Konishi M."/>
            <person name="Hatada Y."/>
            <person name="Horiuchi J."/>
        </authorList>
    </citation>
    <scope>NUCLEOTIDE SEQUENCE [LARGE SCALE GENOMIC DNA]</scope>
    <source>
        <strain evidence="2">SY62</strain>
    </source>
</reference>
<dbReference type="RefSeq" id="XP_012186658.1">
    <property type="nucleotide sequence ID" value="XM_012331268.1"/>
</dbReference>
<proteinExistence type="predicted"/>
<evidence type="ECO:0000313" key="2">
    <source>
        <dbReference type="Proteomes" id="UP000014071"/>
    </source>
</evidence>
<sequence length="104" mass="11500">MANCQFAVFNIKIHQASRGYRWSAYMMRADAVILINDDQLAIRCSGTVDVDPVCTVVGPCRVCEPPAAILNKYGHEELFSCRLGKASAEMSEAASSVTVQWKRM</sequence>
<dbReference type="HOGENOM" id="CLU_2251247_0_0_1"/>
<gene>
    <name evidence="1" type="ORF">PHSY_000632</name>
</gene>
<name>R9NWZ9_PSEHS</name>
<organism evidence="1 2">
    <name type="scientific">Pseudozyma hubeiensis (strain SY62)</name>
    <name type="common">Yeast</name>
    <dbReference type="NCBI Taxonomy" id="1305764"/>
    <lineage>
        <taxon>Eukaryota</taxon>
        <taxon>Fungi</taxon>
        <taxon>Dikarya</taxon>
        <taxon>Basidiomycota</taxon>
        <taxon>Ustilaginomycotina</taxon>
        <taxon>Ustilaginomycetes</taxon>
        <taxon>Ustilaginales</taxon>
        <taxon>Ustilaginaceae</taxon>
        <taxon>Pseudozyma</taxon>
    </lineage>
</organism>
<dbReference type="AlphaFoldDB" id="R9NWZ9"/>
<protein>
    <submittedName>
        <fullName evidence="1">Uncharacterized protein</fullName>
    </submittedName>
</protein>
<dbReference type="GeneID" id="24105937"/>
<keyword evidence="2" id="KW-1185">Reference proteome</keyword>
<accession>R9NWZ9</accession>